<dbReference type="EC" id="1.13.12.3" evidence="3"/>
<dbReference type="PANTHER" id="PTHR10742:SF410">
    <property type="entry name" value="LYSINE-SPECIFIC HISTONE DEMETHYLASE 2"/>
    <property type="match status" value="1"/>
</dbReference>
<evidence type="ECO:0000256" key="6">
    <source>
        <dbReference type="ARBA" id="ARBA00047321"/>
    </source>
</evidence>
<dbReference type="InterPro" id="IPR050281">
    <property type="entry name" value="Flavin_monoamine_oxidase"/>
</dbReference>
<evidence type="ECO:0000256" key="2">
    <source>
        <dbReference type="ARBA" id="ARBA00005833"/>
    </source>
</evidence>
<evidence type="ECO:0000256" key="1">
    <source>
        <dbReference type="ARBA" id="ARBA00004814"/>
    </source>
</evidence>
<protein>
    <recommendedName>
        <fullName evidence="4">Tryptophan 2-monooxygenase</fullName>
        <ecNumber evidence="3">1.13.12.3</ecNumber>
    </recommendedName>
</protein>
<dbReference type="GO" id="GO:0009851">
    <property type="term" value="P:auxin biosynthetic process"/>
    <property type="evidence" value="ECO:0007669"/>
    <property type="project" value="UniProtKB-KW"/>
</dbReference>
<feature type="domain" description="Amine oxidase" evidence="7">
    <location>
        <begin position="169"/>
        <end position="392"/>
    </location>
</feature>
<dbReference type="Pfam" id="PF01593">
    <property type="entry name" value="Amino_oxidase"/>
    <property type="match status" value="1"/>
</dbReference>
<dbReference type="InterPro" id="IPR036188">
    <property type="entry name" value="FAD/NAD-bd_sf"/>
</dbReference>
<dbReference type="SUPFAM" id="SSF51905">
    <property type="entry name" value="FAD/NAD(P)-binding domain"/>
    <property type="match status" value="1"/>
</dbReference>
<comment type="catalytic activity">
    <reaction evidence="6">
        <text>L-tryptophan + O2 = indole-3-acetamide + CO2 + H2O</text>
        <dbReference type="Rhea" id="RHEA:16165"/>
        <dbReference type="ChEBI" id="CHEBI:15377"/>
        <dbReference type="ChEBI" id="CHEBI:15379"/>
        <dbReference type="ChEBI" id="CHEBI:16031"/>
        <dbReference type="ChEBI" id="CHEBI:16526"/>
        <dbReference type="ChEBI" id="CHEBI:57912"/>
        <dbReference type="EC" id="1.13.12.3"/>
    </reaction>
</comment>
<dbReference type="EMBL" id="LFZX01000006">
    <property type="protein sequence ID" value="KNC68963.1"/>
    <property type="molecule type" value="Genomic_DNA"/>
</dbReference>
<sequence length="394" mass="43548">MDRREFIKMCGLLGISVPLTSCKSDSGSLATSSDFSGSVLIIGAGAAGLAAGYLLNQSGISFQMLEASSTYGGRMKRTTTFADFPIPLGAEWLHASKNELTKVLKASSWENSIELQGYEGQDQVGYFENGALNLSPIFDEFGSDFEDKKFINATWFDFFDEYVAPGIQSQITFNAQVVSIDYSGDKVIVTDHNGLLYKVDKVIVTVPLKILQNEVISFSPSLPHSKLNAIREAPVWGGIKVFIRFAERFYPTYLTFPDSETSAGQRAYFDAAYGQDTSLNVLGLFAVGEQARQYQLVSQQAQLDYILDELNQVFDGKASQNYINHVVQNWDDEPYIQSAYLADIAPSSISSVLSSTIDHKLYFAGDSYTQEEDWGAVHNATQSARRVVEEILKT</sequence>
<evidence type="ECO:0000259" key="7">
    <source>
        <dbReference type="Pfam" id="PF01593"/>
    </source>
</evidence>
<evidence type="ECO:0000256" key="3">
    <source>
        <dbReference type="ARBA" id="ARBA00012535"/>
    </source>
</evidence>
<organism evidence="8 9">
    <name type="scientific">Pseudoalteromonas rubra</name>
    <dbReference type="NCBI Taxonomy" id="43658"/>
    <lineage>
        <taxon>Bacteria</taxon>
        <taxon>Pseudomonadati</taxon>
        <taxon>Pseudomonadota</taxon>
        <taxon>Gammaproteobacteria</taxon>
        <taxon>Alteromonadales</taxon>
        <taxon>Pseudoalteromonadaceae</taxon>
        <taxon>Pseudoalteromonas</taxon>
    </lineage>
</organism>
<dbReference type="InterPro" id="IPR002937">
    <property type="entry name" value="Amino_oxidase"/>
</dbReference>
<evidence type="ECO:0000313" key="9">
    <source>
        <dbReference type="Proteomes" id="UP000036850"/>
    </source>
</evidence>
<keyword evidence="5" id="KW-0073">Auxin biosynthesis</keyword>
<dbReference type="Gene3D" id="3.50.50.60">
    <property type="entry name" value="FAD/NAD(P)-binding domain"/>
    <property type="match status" value="2"/>
</dbReference>
<evidence type="ECO:0000256" key="5">
    <source>
        <dbReference type="ARBA" id="ARBA00023070"/>
    </source>
</evidence>
<comment type="pathway">
    <text evidence="1">Plant hormone metabolism; auxin biosynthesis.</text>
</comment>
<dbReference type="Proteomes" id="UP000036850">
    <property type="component" value="Unassembled WGS sequence"/>
</dbReference>
<name>A0A0L0EYP5_9GAMM</name>
<comment type="caution">
    <text evidence="8">The sequence shown here is derived from an EMBL/GenBank/DDBJ whole genome shotgun (WGS) entry which is preliminary data.</text>
</comment>
<accession>A0A0L0EYP5</accession>
<gene>
    <name evidence="8" type="ORF">AC626_01655</name>
</gene>
<dbReference type="PATRIC" id="fig|43658.6.peg.4897"/>
<dbReference type="SUPFAM" id="SSF54373">
    <property type="entry name" value="FAD-linked reductases, C-terminal domain"/>
    <property type="match status" value="1"/>
</dbReference>
<dbReference type="PRINTS" id="PR00469">
    <property type="entry name" value="PNDRDTASEII"/>
</dbReference>
<dbReference type="Pfam" id="PF13450">
    <property type="entry name" value="NAD_binding_8"/>
    <property type="match status" value="1"/>
</dbReference>
<dbReference type="AlphaFoldDB" id="A0A0L0EYP5"/>
<evidence type="ECO:0000313" key="8">
    <source>
        <dbReference type="EMBL" id="KNC68963.1"/>
    </source>
</evidence>
<proteinExistence type="inferred from homology"/>
<dbReference type="GO" id="GO:0050361">
    <property type="term" value="F:tryptophan 2-monooxygenase activity"/>
    <property type="evidence" value="ECO:0007669"/>
    <property type="project" value="UniProtKB-EC"/>
</dbReference>
<reference evidence="9" key="1">
    <citation type="submission" date="2015-07" db="EMBL/GenBank/DDBJ databases">
        <title>Draft genome sequence of a Pseudoalteromonas rubra strain, OCN096, isolated from Kaneohe Bay, Oahu, Hawaii.</title>
        <authorList>
            <person name="Beurmann S."/>
            <person name="Ushijima B."/>
            <person name="Belcaid M."/>
            <person name="Callahan S.M."/>
            <person name="Aeby G.S."/>
        </authorList>
    </citation>
    <scope>NUCLEOTIDE SEQUENCE [LARGE SCALE GENOMIC DNA]</scope>
    <source>
        <strain evidence="9">OCN096</strain>
    </source>
</reference>
<comment type="similarity">
    <text evidence="2">Belongs to the tryptophan 2-monooxygenase family.</text>
</comment>
<dbReference type="PANTHER" id="PTHR10742">
    <property type="entry name" value="FLAVIN MONOAMINE OXIDASE"/>
    <property type="match status" value="1"/>
</dbReference>
<evidence type="ECO:0000256" key="4">
    <source>
        <dbReference type="ARBA" id="ARBA00017871"/>
    </source>
</evidence>